<proteinExistence type="predicted"/>
<organism evidence="1 2">
    <name type="scientific">Nitrobacter hamburgensis (strain DSM 10229 / NCIMB 13809 / X14)</name>
    <dbReference type="NCBI Taxonomy" id="323097"/>
    <lineage>
        <taxon>Bacteria</taxon>
        <taxon>Pseudomonadati</taxon>
        <taxon>Pseudomonadota</taxon>
        <taxon>Alphaproteobacteria</taxon>
        <taxon>Hyphomicrobiales</taxon>
        <taxon>Nitrobacteraceae</taxon>
        <taxon>Nitrobacter</taxon>
    </lineage>
</organism>
<dbReference type="RefSeq" id="WP_011511721.1">
    <property type="nucleotide sequence ID" value="NC_007964.1"/>
</dbReference>
<dbReference type="EMBL" id="CP000319">
    <property type="protein sequence ID" value="ABE64068.1"/>
    <property type="molecule type" value="Genomic_DNA"/>
</dbReference>
<reference evidence="1 2" key="1">
    <citation type="submission" date="2006-03" db="EMBL/GenBank/DDBJ databases">
        <title>Complete sequence of chromosome of Nitrobacter hamburgensis X14.</title>
        <authorList>
            <consortium name="US DOE Joint Genome Institute"/>
            <person name="Copeland A."/>
            <person name="Lucas S."/>
            <person name="Lapidus A."/>
            <person name="Barry K."/>
            <person name="Detter J.C."/>
            <person name="Glavina del Rio T."/>
            <person name="Hammon N."/>
            <person name="Israni S."/>
            <person name="Dalin E."/>
            <person name="Tice H."/>
            <person name="Pitluck S."/>
            <person name="Chain P."/>
            <person name="Malfatti S."/>
            <person name="Shin M."/>
            <person name="Vergez L."/>
            <person name="Schmutz J."/>
            <person name="Larimer F."/>
            <person name="Land M."/>
            <person name="Hauser L."/>
            <person name="Kyrpides N."/>
            <person name="Ivanova N."/>
            <person name="Ward B."/>
            <person name="Arp D."/>
            <person name="Klotz M."/>
            <person name="Stein L."/>
            <person name="O'Mullan G."/>
            <person name="Starkenburg S."/>
            <person name="Sayavedra L."/>
            <person name="Poret-Peterson A.T."/>
            <person name="Gentry M.E."/>
            <person name="Bruce D."/>
            <person name="Richardson P."/>
        </authorList>
    </citation>
    <scope>NUCLEOTIDE SEQUENCE [LARGE SCALE GENOMIC DNA]</scope>
    <source>
        <strain evidence="2">DSM 10229 / NCIMB 13809 / X14</strain>
    </source>
</reference>
<dbReference type="InterPro" id="IPR011231">
    <property type="entry name" value="Phage_VT1-Sakai_H0018"/>
</dbReference>
<dbReference type="eggNOG" id="COG5471">
    <property type="taxonomic scope" value="Bacteria"/>
</dbReference>
<name>Q1QI79_NITHX</name>
<keyword evidence="2" id="KW-1185">Reference proteome</keyword>
<gene>
    <name evidence="1" type="ordered locus">Nham_3336</name>
</gene>
<dbReference type="STRING" id="323097.Nham_3336"/>
<dbReference type="KEGG" id="nha:Nham_3336"/>
<sequence length="108" mass="10923">MAKNFIQPGDTITVPAPADVVSGAVVLVGKLFGVANFDAKSGEDVEISTKGVFTLPKTSAQAWTVGAAVYWDATNSEVTTTSTSNTLIGHAVAAAANPSATGTVRLSI</sequence>
<dbReference type="PIRSF" id="PIRSF030771">
    <property type="entry name" value="UCP030771"/>
    <property type="match status" value="1"/>
</dbReference>
<accession>Q1QI79</accession>
<protein>
    <recommendedName>
        <fullName evidence="3">RecA/RadA recombinase</fullName>
    </recommendedName>
</protein>
<dbReference type="OrthoDB" id="5365964at2"/>
<dbReference type="HOGENOM" id="CLU_165535_1_0_5"/>
<evidence type="ECO:0000313" key="1">
    <source>
        <dbReference type="EMBL" id="ABE64068.1"/>
    </source>
</evidence>
<dbReference type="AlphaFoldDB" id="Q1QI79"/>
<evidence type="ECO:0000313" key="2">
    <source>
        <dbReference type="Proteomes" id="UP000001953"/>
    </source>
</evidence>
<dbReference type="Pfam" id="PF09956">
    <property type="entry name" value="Phage_cement_2"/>
    <property type="match status" value="1"/>
</dbReference>
<evidence type="ECO:0008006" key="3">
    <source>
        <dbReference type="Google" id="ProtNLM"/>
    </source>
</evidence>
<dbReference type="Proteomes" id="UP000001953">
    <property type="component" value="Chromosome"/>
</dbReference>